<accession>A0ABV6HV96</accession>
<protein>
    <submittedName>
        <fullName evidence="2">Uncharacterized protein</fullName>
    </submittedName>
</protein>
<evidence type="ECO:0000313" key="3">
    <source>
        <dbReference type="Proteomes" id="UP001589769"/>
    </source>
</evidence>
<dbReference type="EMBL" id="JBHLWA010000018">
    <property type="protein sequence ID" value="MFC0322805.1"/>
    <property type="molecule type" value="Genomic_DNA"/>
</dbReference>
<comment type="caution">
    <text evidence="2">The sequence shown here is derived from an EMBL/GenBank/DDBJ whole genome shotgun (WGS) entry which is preliminary data.</text>
</comment>
<keyword evidence="1" id="KW-0732">Signal</keyword>
<sequence>MRKLIYVCLIGGMLSHSVMAADSIIFACFTKNAKQIAIVESNGHYEYSFGKPGKPELYFSNTVAEVEQRSQKWNGVGATYWEEYNLQNGDYSYVVYKAVDRMTEEHKLEGGVTVSKNGKELATVKCEYF</sequence>
<organism evidence="2 3">
    <name type="scientific">Gallibacterium melopsittaci</name>
    <dbReference type="NCBI Taxonomy" id="516063"/>
    <lineage>
        <taxon>Bacteria</taxon>
        <taxon>Pseudomonadati</taxon>
        <taxon>Pseudomonadota</taxon>
        <taxon>Gammaproteobacteria</taxon>
        <taxon>Pasteurellales</taxon>
        <taxon>Pasteurellaceae</taxon>
        <taxon>Gallibacterium</taxon>
    </lineage>
</organism>
<dbReference type="Proteomes" id="UP001589769">
    <property type="component" value="Unassembled WGS sequence"/>
</dbReference>
<evidence type="ECO:0000313" key="2">
    <source>
        <dbReference type="EMBL" id="MFC0322805.1"/>
    </source>
</evidence>
<dbReference type="RefSeq" id="WP_382373829.1">
    <property type="nucleotide sequence ID" value="NZ_JBHLWA010000018.1"/>
</dbReference>
<proteinExistence type="predicted"/>
<name>A0ABV6HV96_9PAST</name>
<feature type="chain" id="PRO_5045612360" evidence="1">
    <location>
        <begin position="21"/>
        <end position="129"/>
    </location>
</feature>
<keyword evidence="3" id="KW-1185">Reference proteome</keyword>
<evidence type="ECO:0000256" key="1">
    <source>
        <dbReference type="SAM" id="SignalP"/>
    </source>
</evidence>
<feature type="signal peptide" evidence="1">
    <location>
        <begin position="1"/>
        <end position="20"/>
    </location>
</feature>
<gene>
    <name evidence="2" type="ORF">ACFFHT_04420</name>
</gene>
<reference evidence="2 3" key="1">
    <citation type="submission" date="2024-09" db="EMBL/GenBank/DDBJ databases">
        <authorList>
            <person name="Sun Q."/>
            <person name="Mori K."/>
        </authorList>
    </citation>
    <scope>NUCLEOTIDE SEQUENCE [LARGE SCALE GENOMIC DNA]</scope>
    <source>
        <strain evidence="2 3">CCM 7538</strain>
    </source>
</reference>